<dbReference type="RefSeq" id="WP_312551068.1">
    <property type="nucleotide sequence ID" value="NZ_JBHRVV010000001.1"/>
</dbReference>
<keyword evidence="2" id="KW-1133">Transmembrane helix</keyword>
<sequence length="87" mass="9352">MWQELVVGLFVAVAAVYIGAKYLPAAWRVRIVNRLSRGGADSKLVRWLDTGGSCGSGCSSCNTCETPAEPTPPAGAKHRVIKLHDKR</sequence>
<name>A0ABV7PP01_9BURK</name>
<gene>
    <name evidence="3" type="ORF">ACFOPH_17035</name>
</gene>
<feature type="region of interest" description="Disordered" evidence="1">
    <location>
        <begin position="65"/>
        <end position="87"/>
    </location>
</feature>
<keyword evidence="2" id="KW-0472">Membrane</keyword>
<evidence type="ECO:0000256" key="2">
    <source>
        <dbReference type="SAM" id="Phobius"/>
    </source>
</evidence>
<comment type="caution">
    <text evidence="3">The sequence shown here is derived from an EMBL/GenBank/DDBJ whole genome shotgun (WGS) entry which is preliminary data.</text>
</comment>
<protein>
    <submittedName>
        <fullName evidence="3">DUF6587 family protein</fullName>
    </submittedName>
</protein>
<evidence type="ECO:0000313" key="4">
    <source>
        <dbReference type="Proteomes" id="UP001595665"/>
    </source>
</evidence>
<proteinExistence type="predicted"/>
<feature type="compositionally biased region" description="Basic residues" evidence="1">
    <location>
        <begin position="76"/>
        <end position="87"/>
    </location>
</feature>
<dbReference type="Pfam" id="PF20228">
    <property type="entry name" value="DUF6587"/>
    <property type="match status" value="1"/>
</dbReference>
<dbReference type="Proteomes" id="UP001595665">
    <property type="component" value="Unassembled WGS sequence"/>
</dbReference>
<accession>A0ABV7PP01</accession>
<dbReference type="InterPro" id="IPR046494">
    <property type="entry name" value="DUF6587"/>
</dbReference>
<dbReference type="EMBL" id="JBHRVV010000001">
    <property type="protein sequence ID" value="MFC3459943.1"/>
    <property type="molecule type" value="Genomic_DNA"/>
</dbReference>
<evidence type="ECO:0000256" key="1">
    <source>
        <dbReference type="SAM" id="MobiDB-lite"/>
    </source>
</evidence>
<organism evidence="3 4">
    <name type="scientific">Massilia haematophila</name>
    <dbReference type="NCBI Taxonomy" id="457923"/>
    <lineage>
        <taxon>Bacteria</taxon>
        <taxon>Pseudomonadati</taxon>
        <taxon>Pseudomonadota</taxon>
        <taxon>Betaproteobacteria</taxon>
        <taxon>Burkholderiales</taxon>
        <taxon>Oxalobacteraceae</taxon>
        <taxon>Telluria group</taxon>
        <taxon>Massilia</taxon>
    </lineage>
</organism>
<keyword evidence="4" id="KW-1185">Reference proteome</keyword>
<reference evidence="4" key="1">
    <citation type="journal article" date="2019" name="Int. J. Syst. Evol. Microbiol.">
        <title>The Global Catalogue of Microorganisms (GCM) 10K type strain sequencing project: providing services to taxonomists for standard genome sequencing and annotation.</title>
        <authorList>
            <consortium name="The Broad Institute Genomics Platform"/>
            <consortium name="The Broad Institute Genome Sequencing Center for Infectious Disease"/>
            <person name="Wu L."/>
            <person name="Ma J."/>
        </authorList>
    </citation>
    <scope>NUCLEOTIDE SEQUENCE [LARGE SCALE GENOMIC DNA]</scope>
    <source>
        <strain evidence="4">CCM 7480</strain>
    </source>
</reference>
<keyword evidence="2" id="KW-0812">Transmembrane</keyword>
<feature type="transmembrane region" description="Helical" evidence="2">
    <location>
        <begin position="6"/>
        <end position="27"/>
    </location>
</feature>
<evidence type="ECO:0000313" key="3">
    <source>
        <dbReference type="EMBL" id="MFC3459943.1"/>
    </source>
</evidence>